<dbReference type="PANTHER" id="PTHR11629:SF63">
    <property type="entry name" value="V-TYPE PROTON ATPASE SUBUNIT A"/>
    <property type="match status" value="1"/>
</dbReference>
<evidence type="ECO:0000256" key="4">
    <source>
        <dbReference type="ARBA" id="ARBA00022692"/>
    </source>
</evidence>
<keyword evidence="5 8" id="KW-1133">Transmembrane helix</keyword>
<keyword evidence="6" id="KW-0406">Ion transport</keyword>
<dbReference type="GO" id="GO:0051117">
    <property type="term" value="F:ATPase binding"/>
    <property type="evidence" value="ECO:0007669"/>
    <property type="project" value="TreeGrafter"/>
</dbReference>
<protein>
    <submittedName>
        <fullName evidence="9">ATPase</fullName>
    </submittedName>
</protein>
<feature type="transmembrane region" description="Helical" evidence="8">
    <location>
        <begin position="314"/>
        <end position="340"/>
    </location>
</feature>
<dbReference type="OrthoDB" id="9803814at2"/>
<proteinExistence type="inferred from homology"/>
<accession>A0A177ND96</accession>
<dbReference type="AlphaFoldDB" id="A0A177ND96"/>
<feature type="transmembrane region" description="Helical" evidence="8">
    <location>
        <begin position="546"/>
        <end position="570"/>
    </location>
</feature>
<dbReference type="GO" id="GO:0016471">
    <property type="term" value="C:vacuolar proton-transporting V-type ATPase complex"/>
    <property type="evidence" value="ECO:0007669"/>
    <property type="project" value="TreeGrafter"/>
</dbReference>
<dbReference type="Proteomes" id="UP000078476">
    <property type="component" value="Unassembled WGS sequence"/>
</dbReference>
<evidence type="ECO:0000256" key="2">
    <source>
        <dbReference type="ARBA" id="ARBA00009904"/>
    </source>
</evidence>
<evidence type="ECO:0000256" key="6">
    <source>
        <dbReference type="ARBA" id="ARBA00023065"/>
    </source>
</evidence>
<keyword evidence="10" id="KW-1185">Reference proteome</keyword>
<feature type="transmembrane region" description="Helical" evidence="8">
    <location>
        <begin position="433"/>
        <end position="451"/>
    </location>
</feature>
<dbReference type="GO" id="GO:0046961">
    <property type="term" value="F:proton-transporting ATPase activity, rotational mechanism"/>
    <property type="evidence" value="ECO:0007669"/>
    <property type="project" value="InterPro"/>
</dbReference>
<comment type="caution">
    <text evidence="9">The sequence shown here is derived from an EMBL/GenBank/DDBJ whole genome shotgun (WGS) entry which is preliminary data.</text>
</comment>
<keyword evidence="3" id="KW-0813">Transport</keyword>
<dbReference type="GO" id="GO:0007035">
    <property type="term" value="P:vacuolar acidification"/>
    <property type="evidence" value="ECO:0007669"/>
    <property type="project" value="TreeGrafter"/>
</dbReference>
<dbReference type="STRING" id="980561.A1359_09920"/>
<reference evidence="9 10" key="1">
    <citation type="submission" date="2016-03" db="EMBL/GenBank/DDBJ databases">
        <authorList>
            <person name="Ploux O."/>
        </authorList>
    </citation>
    <scope>NUCLEOTIDE SEQUENCE [LARGE SCALE GENOMIC DNA]</scope>
    <source>
        <strain evidence="9 10">R-45370</strain>
    </source>
</reference>
<comment type="similarity">
    <text evidence="2">Belongs to the V-ATPase 116 kDa subunit family.</text>
</comment>
<evidence type="ECO:0000256" key="5">
    <source>
        <dbReference type="ARBA" id="ARBA00022989"/>
    </source>
</evidence>
<dbReference type="RefSeq" id="WP_066982675.1">
    <property type="nucleotide sequence ID" value="NZ_LUUI01000105.1"/>
</dbReference>
<feature type="transmembrane region" description="Helical" evidence="8">
    <location>
        <begin position="513"/>
        <end position="534"/>
    </location>
</feature>
<feature type="transmembrane region" description="Helical" evidence="8">
    <location>
        <begin position="360"/>
        <end position="382"/>
    </location>
</feature>
<evidence type="ECO:0000313" key="10">
    <source>
        <dbReference type="Proteomes" id="UP000078476"/>
    </source>
</evidence>
<comment type="subcellular location">
    <subcellularLocation>
        <location evidence="1">Membrane</location>
        <topology evidence="1">Multi-pass membrane protein</topology>
    </subcellularLocation>
</comment>
<organism evidence="9 10">
    <name type="scientific">Methylomonas lenta</name>
    <dbReference type="NCBI Taxonomy" id="980561"/>
    <lineage>
        <taxon>Bacteria</taxon>
        <taxon>Pseudomonadati</taxon>
        <taxon>Pseudomonadota</taxon>
        <taxon>Gammaproteobacteria</taxon>
        <taxon>Methylococcales</taxon>
        <taxon>Methylococcaceae</taxon>
        <taxon>Methylomonas</taxon>
    </lineage>
</organism>
<dbReference type="InterPro" id="IPR002490">
    <property type="entry name" value="V-ATPase_116kDa_su"/>
</dbReference>
<keyword evidence="7 8" id="KW-0472">Membrane</keyword>
<gene>
    <name evidence="9" type="ORF">A1359_09920</name>
</gene>
<evidence type="ECO:0000256" key="7">
    <source>
        <dbReference type="ARBA" id="ARBA00023136"/>
    </source>
</evidence>
<evidence type="ECO:0000256" key="1">
    <source>
        <dbReference type="ARBA" id="ARBA00004141"/>
    </source>
</evidence>
<sequence length="601" mass="68262">MAIVRLKKITFCGLLADKKSILEQLHALGELHLIPLTSLALTQESGDMQQAEHVIEALRYLNRCPRKRHQVKTDKNFNITHIVEQVLKLKNKTRELHDRYDSLQKRIKELEPWGDFNLPETGLLLSQSLWFYIIPKRMMNKLKDCDCDFVWQTVYQNNLFSYVVVIAETEPAENALPVPRTHTGSLPLSELQAQSSELEMAIEDLQAQHESYTRWITLMTLRFQETQNSDDLKQAQTITHDEAGVFALQAWLPEKKVEQYRHFADEQGLALLIEDPAVDDNPPTLLENPAPFAGGEDLVGFYQTPGYQGWDPSLMVFFSFSLFFAIILSDAGYAAVFAVFLAWKWRALSSSIQGRRIRMLAASTISMSLIWGVLCGSYFGYGPEAESPFRTLKLFDLNDFDGMMQLTIAIGVVHIAMANLIKAWQLRRSSQALAPIGWIGMVSGGFCLWLSQSDHSIMLLSFGKWLLILGAVLLILFSSRRRIRRWSDWFWRLLDGFKSLIGITQLFGDVLSYMRLFALGLASASLALTFNQLAEQVLHNLPGPGLLFSILILLLGHTLNLMLCILSGLVHGLRLNFIEFYNWSVSDEGYPFKAFSKKGVR</sequence>
<keyword evidence="4 8" id="KW-0812">Transmembrane</keyword>
<dbReference type="EMBL" id="LUUI01000105">
    <property type="protein sequence ID" value="OAI15020.1"/>
    <property type="molecule type" value="Genomic_DNA"/>
</dbReference>
<feature type="transmembrane region" description="Helical" evidence="8">
    <location>
        <begin position="402"/>
        <end position="421"/>
    </location>
</feature>
<evidence type="ECO:0000256" key="8">
    <source>
        <dbReference type="SAM" id="Phobius"/>
    </source>
</evidence>
<evidence type="ECO:0000256" key="3">
    <source>
        <dbReference type="ARBA" id="ARBA00022448"/>
    </source>
</evidence>
<dbReference type="PANTHER" id="PTHR11629">
    <property type="entry name" value="VACUOLAR PROTON ATPASES"/>
    <property type="match status" value="1"/>
</dbReference>
<evidence type="ECO:0000313" key="9">
    <source>
        <dbReference type="EMBL" id="OAI15020.1"/>
    </source>
</evidence>
<dbReference type="GO" id="GO:0033179">
    <property type="term" value="C:proton-transporting V-type ATPase, V0 domain"/>
    <property type="evidence" value="ECO:0007669"/>
    <property type="project" value="InterPro"/>
</dbReference>
<name>A0A177ND96_9GAMM</name>
<feature type="transmembrane region" description="Helical" evidence="8">
    <location>
        <begin position="457"/>
        <end position="477"/>
    </location>
</feature>